<dbReference type="AlphaFoldDB" id="A0A934R4Y8"/>
<evidence type="ECO:0000313" key="1">
    <source>
        <dbReference type="EMBL" id="MBK1817256.1"/>
    </source>
</evidence>
<dbReference type="Gene3D" id="3.30.420.40">
    <property type="match status" value="2"/>
</dbReference>
<dbReference type="InterPro" id="IPR043129">
    <property type="entry name" value="ATPase_NBD"/>
</dbReference>
<reference evidence="1" key="1">
    <citation type="submission" date="2021-01" db="EMBL/GenBank/DDBJ databases">
        <title>Modified the classification status of verrucomicrobia.</title>
        <authorList>
            <person name="Feng X."/>
        </authorList>
    </citation>
    <scope>NUCLEOTIDE SEQUENCE</scope>
    <source>
        <strain evidence="1">JCM 18052</strain>
    </source>
</reference>
<dbReference type="Proteomes" id="UP000600139">
    <property type="component" value="Unassembled WGS sequence"/>
</dbReference>
<dbReference type="SUPFAM" id="SSF53067">
    <property type="entry name" value="Actin-like ATPase domain"/>
    <property type="match status" value="1"/>
</dbReference>
<evidence type="ECO:0000313" key="2">
    <source>
        <dbReference type="Proteomes" id="UP000600139"/>
    </source>
</evidence>
<accession>A0A934R4Y8</accession>
<proteinExistence type="predicted"/>
<protein>
    <submittedName>
        <fullName evidence="1">ROK family protein</fullName>
    </submittedName>
</protein>
<organism evidence="1 2">
    <name type="scientific">Luteolibacter yonseiensis</name>
    <dbReference type="NCBI Taxonomy" id="1144680"/>
    <lineage>
        <taxon>Bacteria</taxon>
        <taxon>Pseudomonadati</taxon>
        <taxon>Verrucomicrobiota</taxon>
        <taxon>Verrucomicrobiia</taxon>
        <taxon>Verrucomicrobiales</taxon>
        <taxon>Verrucomicrobiaceae</taxon>
        <taxon>Luteolibacter</taxon>
    </lineage>
</organism>
<keyword evidence="2" id="KW-1185">Reference proteome</keyword>
<gene>
    <name evidence="1" type="ORF">JIN84_16670</name>
</gene>
<dbReference type="EMBL" id="JAENIK010000012">
    <property type="protein sequence ID" value="MBK1817256.1"/>
    <property type="molecule type" value="Genomic_DNA"/>
</dbReference>
<comment type="caution">
    <text evidence="1">The sequence shown here is derived from an EMBL/GenBank/DDBJ whole genome shotgun (WGS) entry which is preliminary data.</text>
</comment>
<name>A0A934R4Y8_9BACT</name>
<dbReference type="RefSeq" id="WP_200352201.1">
    <property type="nucleotide sequence ID" value="NZ_BAABHZ010000001.1"/>
</dbReference>
<sequence>MSFSPIKPAIRAPLDHGFLPPVLFNRAYVEAARASGNAVPLVIGLERECGLVSRFETLVMPSADAETLRYVERIVKFLIWARGGWKLHFGGPKAIGDVIARTYSSRGARKFDCQMMELAYGEKFQVVLTTASKVPAAKEMQVAAGGHLKGCRIGFDLGASDYKVSAVIDGEAVFTSETPWDPKIQSNPEYHYHHISSALHRAAACMPRVDAIGGSSAGVIVDNEIRVASLLRAIPKKHFAQAAAVFKRIQKEWNVPLVVMNDGDVTALAGALSLKQPGMLGIAMGSSEAAGFMDKRGRILGWLNELAFAPADYNPDAVADEWSGDRGVGALYFSQQAVNKLLPAAKIRLPDAMGLPERLVEVQKLMAKGDERAAKIYETIGVYLGYTIPHYADFYDYANMLILGRVTTGQGGDIVLAKAHEVLKQEFPEVAEGVTMHVPDEATRRVGQAVAAASLPKFKK</sequence>